<evidence type="ECO:0000313" key="3">
    <source>
        <dbReference type="EMBL" id="MBB3196117.1"/>
    </source>
</evidence>
<dbReference type="NCBIfam" id="NF038119">
    <property type="entry name" value="PEP_CTERM_MHFG"/>
    <property type="match status" value="1"/>
</dbReference>
<evidence type="ECO:0000256" key="1">
    <source>
        <dbReference type="SAM" id="MobiDB-lite"/>
    </source>
</evidence>
<reference evidence="3 4" key="1">
    <citation type="submission" date="2020-08" db="EMBL/GenBank/DDBJ databases">
        <title>Genomic Encyclopedia of Type Strains, Phase III (KMG-III): the genomes of soil and plant-associated and newly described type strains.</title>
        <authorList>
            <person name="Whitman W."/>
        </authorList>
    </citation>
    <scope>NUCLEOTIDE SEQUENCE [LARGE SCALE GENOMIC DNA]</scope>
    <source>
        <strain evidence="3 4">CECT 7247</strain>
    </source>
</reference>
<dbReference type="Proteomes" id="UP000574369">
    <property type="component" value="Unassembled WGS sequence"/>
</dbReference>
<feature type="compositionally biased region" description="Pro residues" evidence="1">
    <location>
        <begin position="221"/>
        <end position="241"/>
    </location>
</feature>
<organism evidence="3 4">
    <name type="scientific">Roseateles terrae</name>
    <dbReference type="NCBI Taxonomy" id="431060"/>
    <lineage>
        <taxon>Bacteria</taxon>
        <taxon>Pseudomonadati</taxon>
        <taxon>Pseudomonadota</taxon>
        <taxon>Betaproteobacteria</taxon>
        <taxon>Burkholderiales</taxon>
        <taxon>Sphaerotilaceae</taxon>
        <taxon>Roseateles</taxon>
    </lineage>
</organism>
<evidence type="ECO:0000313" key="4">
    <source>
        <dbReference type="Proteomes" id="UP000574369"/>
    </source>
</evidence>
<comment type="caution">
    <text evidence="3">The sequence shown here is derived from an EMBL/GenBank/DDBJ whole genome shotgun (WGS) entry which is preliminary data.</text>
</comment>
<sequence length="273" mass="28460">MSLVASVALAASSLTLPQCSWDRPGVNPFMGDLVAAVDRYQDIPAATRAKLKARMQARRYDEIVDIRRDAILGSYDYGPQIRDMHFGTGQVCRSVSRAKWKDTALERGLVYCEDGQCLLVPTVCRNVSRITRGALKAAGAPGRSTEEDTTPLLFDPPAAGAPQVEGGGAGNGDAGSFTQAAGLPALTPTAMPLGGGSANVPPPGLGLVLLPPGSAASGVPTPVPSPGPSPFPAPTPSPVPEPQSWMLLAAGLLSLLGLRDVRRRRPQPQQSPR</sequence>
<dbReference type="Pfam" id="PF07589">
    <property type="entry name" value="PEP-CTERM"/>
    <property type="match status" value="1"/>
</dbReference>
<dbReference type="InterPro" id="IPR013424">
    <property type="entry name" value="Ice-binding_C"/>
</dbReference>
<proteinExistence type="predicted"/>
<evidence type="ECO:0000259" key="2">
    <source>
        <dbReference type="Pfam" id="PF07589"/>
    </source>
</evidence>
<gene>
    <name evidence="3" type="ORF">FHS28_003527</name>
</gene>
<feature type="region of interest" description="Disordered" evidence="1">
    <location>
        <begin position="216"/>
        <end position="242"/>
    </location>
</feature>
<accession>A0ABR6GVI8</accession>
<dbReference type="EMBL" id="JACHXO010000006">
    <property type="protein sequence ID" value="MBB3196117.1"/>
    <property type="molecule type" value="Genomic_DNA"/>
</dbReference>
<dbReference type="RefSeq" id="WP_088453291.1">
    <property type="nucleotide sequence ID" value="NZ_JACHXO010000006.1"/>
</dbReference>
<protein>
    <recommendedName>
        <fullName evidence="2">Ice-binding protein C-terminal domain-containing protein</fullName>
    </recommendedName>
</protein>
<feature type="domain" description="Ice-binding protein C-terminal" evidence="2">
    <location>
        <begin position="238"/>
        <end position="263"/>
    </location>
</feature>
<keyword evidence="4" id="KW-1185">Reference proteome</keyword>
<feature type="region of interest" description="Disordered" evidence="1">
    <location>
        <begin position="135"/>
        <end position="180"/>
    </location>
</feature>
<name>A0ABR6GVI8_9BURK</name>